<dbReference type="HOGENOM" id="CLU_3013306_0_0_6"/>
<dbReference type="Proteomes" id="UP000028493">
    <property type="component" value="Unassembled WGS sequence"/>
</dbReference>
<sequence length="56" mass="6136">MPSLFVTFQRIAGCAVTVTALALNDWIMQGKATYSPELIAACMTRNGVSGWLTRSW</sequence>
<organism evidence="1">
    <name type="scientific">Xenorhabdus bovienii str. kraussei Becker Underwood</name>
    <dbReference type="NCBI Taxonomy" id="1398204"/>
    <lineage>
        <taxon>Bacteria</taxon>
        <taxon>Pseudomonadati</taxon>
        <taxon>Pseudomonadota</taxon>
        <taxon>Gammaproteobacteria</taxon>
        <taxon>Enterobacterales</taxon>
        <taxon>Morganellaceae</taxon>
        <taxon>Xenorhabdus</taxon>
    </lineage>
</organism>
<reference evidence="1" key="1">
    <citation type="submission" date="2013-07" db="EMBL/GenBank/DDBJ databases">
        <title>Sub-species coevolution in mutualistic symbiosis.</title>
        <authorList>
            <person name="Murfin K."/>
            <person name="Klassen J."/>
            <person name="Lee M."/>
            <person name="Forst S."/>
            <person name="Stock P."/>
            <person name="Goodrich-Blair H."/>
        </authorList>
    </citation>
    <scope>NUCLEOTIDE SEQUENCE [LARGE SCALE GENOMIC DNA]</scope>
    <source>
        <strain evidence="1">Kraussei Becker Underwood</strain>
    </source>
</reference>
<protein>
    <submittedName>
        <fullName evidence="1">Uncharacterized protein</fullName>
    </submittedName>
</protein>
<evidence type="ECO:0000313" key="1">
    <source>
        <dbReference type="EMBL" id="CDH25716.1"/>
    </source>
</evidence>
<proteinExistence type="predicted"/>
<comment type="caution">
    <text evidence="1">The sequence shown here is derived from an EMBL/GenBank/DDBJ whole genome shotgun (WGS) entry which is preliminary data.</text>
</comment>
<name>A0A077PYD2_XENBV</name>
<accession>A0A077PYD2</accession>
<gene>
    <name evidence="1" type="ORF">XBKB1_4170027</name>
</gene>
<dbReference type="AlphaFoldDB" id="A0A077PYD2"/>
<dbReference type="EMBL" id="CBSZ010000354">
    <property type="protein sequence ID" value="CDH25716.1"/>
    <property type="molecule type" value="Genomic_DNA"/>
</dbReference>